<name>A0A504YUH6_FASGI</name>
<feature type="signal peptide" evidence="1">
    <location>
        <begin position="1"/>
        <end position="21"/>
    </location>
</feature>
<feature type="chain" id="PRO_5021206379" description="ShKT domain-containing protein" evidence="1">
    <location>
        <begin position="22"/>
        <end position="70"/>
    </location>
</feature>
<organism evidence="2 3">
    <name type="scientific">Fasciola gigantica</name>
    <name type="common">Giant liver fluke</name>
    <dbReference type="NCBI Taxonomy" id="46835"/>
    <lineage>
        <taxon>Eukaryota</taxon>
        <taxon>Metazoa</taxon>
        <taxon>Spiralia</taxon>
        <taxon>Lophotrochozoa</taxon>
        <taxon>Platyhelminthes</taxon>
        <taxon>Trematoda</taxon>
        <taxon>Digenea</taxon>
        <taxon>Plagiorchiida</taxon>
        <taxon>Echinostomata</taxon>
        <taxon>Echinostomatoidea</taxon>
        <taxon>Fasciolidae</taxon>
        <taxon>Fasciola</taxon>
    </lineage>
</organism>
<gene>
    <name evidence="2" type="ORF">FGIG_09911</name>
</gene>
<dbReference type="Proteomes" id="UP000316759">
    <property type="component" value="Unassembled WGS sequence"/>
</dbReference>
<dbReference type="EMBL" id="SUNJ01003582">
    <property type="protein sequence ID" value="TPP65134.1"/>
    <property type="molecule type" value="Genomic_DNA"/>
</dbReference>
<protein>
    <recommendedName>
        <fullName evidence="4">ShKT domain-containing protein</fullName>
    </recommendedName>
</protein>
<dbReference type="AlphaFoldDB" id="A0A504YUH6"/>
<reference evidence="2 3" key="1">
    <citation type="submission" date="2019-04" db="EMBL/GenBank/DDBJ databases">
        <title>Annotation for the trematode Fasciola gigantica.</title>
        <authorList>
            <person name="Choi Y.-J."/>
        </authorList>
    </citation>
    <scope>NUCLEOTIDE SEQUENCE [LARGE SCALE GENOMIC DNA]</scope>
    <source>
        <strain evidence="2">Uganda_cow_1</strain>
    </source>
</reference>
<proteinExistence type="predicted"/>
<keyword evidence="1" id="KW-0732">Signal</keyword>
<evidence type="ECO:0008006" key="4">
    <source>
        <dbReference type="Google" id="ProtNLM"/>
    </source>
</evidence>
<evidence type="ECO:0000313" key="2">
    <source>
        <dbReference type="EMBL" id="TPP65134.1"/>
    </source>
</evidence>
<evidence type="ECO:0000313" key="3">
    <source>
        <dbReference type="Proteomes" id="UP000316759"/>
    </source>
</evidence>
<dbReference type="PROSITE" id="PS51257">
    <property type="entry name" value="PROKAR_LIPOPROTEIN"/>
    <property type="match status" value="1"/>
</dbReference>
<keyword evidence="3" id="KW-1185">Reference proteome</keyword>
<evidence type="ECO:0000256" key="1">
    <source>
        <dbReference type="SAM" id="SignalP"/>
    </source>
</evidence>
<sequence length="70" mass="7951">MKQNICVFLVLTIVFSCTAQALELPEKIRCDNNCWDQGNTCKSKCHGASEFRCKMDCQKQIRVCTSSCKL</sequence>
<comment type="caution">
    <text evidence="2">The sequence shown here is derived from an EMBL/GenBank/DDBJ whole genome shotgun (WGS) entry which is preliminary data.</text>
</comment>
<accession>A0A504YUH6</accession>
<dbReference type="OrthoDB" id="6221686at2759"/>